<dbReference type="PANTHER" id="PTHR33284:SF1">
    <property type="entry name" value="RIBOSOMAL PROTEIN L25_GLN-TRNA SYNTHETASE, ANTI-CODON-BINDING DOMAIN-CONTAINING PROTEIN"/>
    <property type="match status" value="1"/>
</dbReference>
<dbReference type="EMBL" id="JBHSQV010000172">
    <property type="protein sequence ID" value="MFC5987852.1"/>
    <property type="molecule type" value="Genomic_DNA"/>
</dbReference>
<dbReference type="InterPro" id="IPR020056">
    <property type="entry name" value="Rbsml_bL25/Gln-tRNA_synth_N"/>
</dbReference>
<dbReference type="InterPro" id="IPR029751">
    <property type="entry name" value="Ribosomal_L25_dom"/>
</dbReference>
<dbReference type="Pfam" id="PF14693">
    <property type="entry name" value="Ribosomal_TL5_C"/>
    <property type="match status" value="1"/>
</dbReference>
<evidence type="ECO:0000256" key="3">
    <source>
        <dbReference type="ARBA" id="ARBA00022980"/>
    </source>
</evidence>
<dbReference type="InterPro" id="IPR011035">
    <property type="entry name" value="Ribosomal_bL25/Gln-tRNA_synth"/>
</dbReference>
<accession>A0ABW1IS06</accession>
<comment type="subunit">
    <text evidence="5">Part of the 50S ribosomal subunit; part of the 5S rRNA/L5/L18/L25 subcomplex. Contacts the 5S rRNA. Binds to the 5S rRNA independently of L5 and L18.</text>
</comment>
<dbReference type="CDD" id="cd00495">
    <property type="entry name" value="Ribosomal_L25_TL5_CTC"/>
    <property type="match status" value="1"/>
</dbReference>
<dbReference type="NCBIfam" id="TIGR00731">
    <property type="entry name" value="bL25_bact_ctc"/>
    <property type="match status" value="1"/>
</dbReference>
<keyword evidence="9" id="KW-1185">Reference proteome</keyword>
<dbReference type="RefSeq" id="WP_379895271.1">
    <property type="nucleotide sequence ID" value="NZ_CBCSCT010000029.1"/>
</dbReference>
<keyword evidence="3 5" id="KW-0689">Ribosomal protein</keyword>
<dbReference type="InterPro" id="IPR020930">
    <property type="entry name" value="Ribosomal_uL5_bac-type"/>
</dbReference>
<comment type="similarity">
    <text evidence="5">Belongs to the bacterial ribosomal protein bL25 family. CTC subfamily.</text>
</comment>
<dbReference type="HAMAP" id="MF_01334">
    <property type="entry name" value="Ribosomal_bL25_CTC"/>
    <property type="match status" value="1"/>
</dbReference>
<feature type="domain" description="Large ribosomal subunit protein bL25 L25" evidence="6">
    <location>
        <begin position="7"/>
        <end position="91"/>
    </location>
</feature>
<name>A0ABW1IS06_9BACL</name>
<evidence type="ECO:0000256" key="5">
    <source>
        <dbReference type="HAMAP-Rule" id="MF_01334"/>
    </source>
</evidence>
<evidence type="ECO:0000256" key="2">
    <source>
        <dbReference type="ARBA" id="ARBA00022884"/>
    </source>
</evidence>
<organism evidence="8 9">
    <name type="scientific">Marinicrinis lubricantis</name>
    <dbReference type="NCBI Taxonomy" id="2086470"/>
    <lineage>
        <taxon>Bacteria</taxon>
        <taxon>Bacillati</taxon>
        <taxon>Bacillota</taxon>
        <taxon>Bacilli</taxon>
        <taxon>Bacillales</taxon>
        <taxon>Paenibacillaceae</taxon>
    </lineage>
</organism>
<dbReference type="Proteomes" id="UP001596250">
    <property type="component" value="Unassembled WGS sequence"/>
</dbReference>
<evidence type="ECO:0000313" key="8">
    <source>
        <dbReference type="EMBL" id="MFC5987852.1"/>
    </source>
</evidence>
<reference evidence="9" key="1">
    <citation type="journal article" date="2019" name="Int. J. Syst. Evol. Microbiol.">
        <title>The Global Catalogue of Microorganisms (GCM) 10K type strain sequencing project: providing services to taxonomists for standard genome sequencing and annotation.</title>
        <authorList>
            <consortium name="The Broad Institute Genomics Platform"/>
            <consortium name="The Broad Institute Genome Sequencing Center for Infectious Disease"/>
            <person name="Wu L."/>
            <person name="Ma J."/>
        </authorList>
    </citation>
    <scope>NUCLEOTIDE SEQUENCE [LARGE SCALE GENOMIC DNA]</scope>
    <source>
        <strain evidence="9">CCM 8749</strain>
    </source>
</reference>
<sequence length="181" mass="20414">MNIYFPAEKRAHLNTSGLRRLRRSGRLPGIVFNRRGHSEMIHISMNDFQKWLRQGGTGIIELRIPDQEPMTVLLEDVQQDPVTRKLLHVDFQRVKSREAIRTKIAIDFKGTPIGTKEGGIVQIQNAHIEVEALPEHLPPSIEMDVSQLNMGDSIKVQDVKLPPEVKVVSDGNGYLLAVARP</sequence>
<dbReference type="PANTHER" id="PTHR33284">
    <property type="entry name" value="RIBOSOMAL PROTEIN L25/GLN-TRNA SYNTHETASE, ANTI-CODON-BINDING DOMAIN-CONTAINING PROTEIN"/>
    <property type="match status" value="1"/>
</dbReference>
<evidence type="ECO:0000256" key="1">
    <source>
        <dbReference type="ARBA" id="ARBA00022730"/>
    </source>
</evidence>
<keyword evidence="2 5" id="KW-0694">RNA-binding</keyword>
<dbReference type="Pfam" id="PF01386">
    <property type="entry name" value="Ribosomal_L25p"/>
    <property type="match status" value="1"/>
</dbReference>
<dbReference type="InterPro" id="IPR020057">
    <property type="entry name" value="Ribosomal_bL25_b-dom"/>
</dbReference>
<gene>
    <name evidence="5" type="primary">rplY</name>
    <name evidence="5" type="synonym">ctc</name>
    <name evidence="8" type="ORF">ACFPXP_15710</name>
</gene>
<evidence type="ECO:0000259" key="7">
    <source>
        <dbReference type="Pfam" id="PF14693"/>
    </source>
</evidence>
<proteinExistence type="inferred from homology"/>
<dbReference type="GO" id="GO:0005840">
    <property type="term" value="C:ribosome"/>
    <property type="evidence" value="ECO:0007669"/>
    <property type="project" value="UniProtKB-KW"/>
</dbReference>
<dbReference type="InterPro" id="IPR001021">
    <property type="entry name" value="Ribosomal_bL25_long"/>
</dbReference>
<evidence type="ECO:0000256" key="4">
    <source>
        <dbReference type="ARBA" id="ARBA00023274"/>
    </source>
</evidence>
<dbReference type="SUPFAM" id="SSF50715">
    <property type="entry name" value="Ribosomal protein L25-like"/>
    <property type="match status" value="1"/>
</dbReference>
<dbReference type="InterPro" id="IPR037121">
    <property type="entry name" value="Ribosomal_bL25_C"/>
</dbReference>
<evidence type="ECO:0000313" key="9">
    <source>
        <dbReference type="Proteomes" id="UP001596250"/>
    </source>
</evidence>
<keyword evidence="4 5" id="KW-0687">Ribonucleoprotein</keyword>
<dbReference type="Gene3D" id="2.170.120.20">
    <property type="entry name" value="Ribosomal protein L25, beta domain"/>
    <property type="match status" value="1"/>
</dbReference>
<comment type="function">
    <text evidence="5">This is one of the proteins that binds to the 5S RNA in the ribosome where it forms part of the central protuberance.</text>
</comment>
<evidence type="ECO:0000259" key="6">
    <source>
        <dbReference type="Pfam" id="PF01386"/>
    </source>
</evidence>
<protein>
    <recommendedName>
        <fullName evidence="5">Large ribosomal subunit protein bL25</fullName>
    </recommendedName>
    <alternativeName>
        <fullName evidence="5">General stress protein CTC</fullName>
    </alternativeName>
</protein>
<dbReference type="Gene3D" id="2.40.240.10">
    <property type="entry name" value="Ribosomal Protein L25, Chain P"/>
    <property type="match status" value="1"/>
</dbReference>
<keyword evidence="1 5" id="KW-0699">rRNA-binding</keyword>
<comment type="caution">
    <text evidence="8">The sequence shown here is derived from an EMBL/GenBank/DDBJ whole genome shotgun (WGS) entry which is preliminary data.</text>
</comment>
<feature type="domain" description="Large ribosomal subunit protein bL25 beta" evidence="7">
    <location>
        <begin position="100"/>
        <end position="180"/>
    </location>
</feature>